<keyword evidence="5" id="KW-0456">Lyase</keyword>
<keyword evidence="3" id="KW-0548">Nucleotidyltransferase</keyword>
<dbReference type="GO" id="GO:0050519">
    <property type="term" value="F:holo-citrate lyase synthase activity"/>
    <property type="evidence" value="ECO:0007669"/>
    <property type="project" value="UniProtKB-EC"/>
</dbReference>
<dbReference type="GO" id="GO:0051191">
    <property type="term" value="P:prosthetic group biosynthetic process"/>
    <property type="evidence" value="ECO:0007669"/>
    <property type="project" value="InterPro"/>
</dbReference>
<name>A0A2N5HH13_9BACI</name>
<evidence type="ECO:0000256" key="3">
    <source>
        <dbReference type="ARBA" id="ARBA00022695"/>
    </source>
</evidence>
<dbReference type="InterPro" id="IPR005551">
    <property type="entry name" value="CitX"/>
</dbReference>
<dbReference type="GO" id="GO:0016829">
    <property type="term" value="F:lyase activity"/>
    <property type="evidence" value="ECO:0007669"/>
    <property type="project" value="UniProtKB-KW"/>
</dbReference>
<evidence type="ECO:0000256" key="2">
    <source>
        <dbReference type="ARBA" id="ARBA00022679"/>
    </source>
</evidence>
<evidence type="ECO:0000256" key="4">
    <source>
        <dbReference type="ARBA" id="ARBA00048574"/>
    </source>
</evidence>
<dbReference type="NCBIfam" id="TIGR03124">
    <property type="entry name" value="citrate_citX"/>
    <property type="match status" value="1"/>
</dbReference>
<evidence type="ECO:0000313" key="6">
    <source>
        <dbReference type="Proteomes" id="UP000234950"/>
    </source>
</evidence>
<dbReference type="EMBL" id="PGVE01000042">
    <property type="protein sequence ID" value="PLS04800.1"/>
    <property type="molecule type" value="Genomic_DNA"/>
</dbReference>
<proteinExistence type="predicted"/>
<comment type="caution">
    <text evidence="5">The sequence shown here is derived from an EMBL/GenBank/DDBJ whole genome shotgun (WGS) entry which is preliminary data.</text>
</comment>
<comment type="catalytic activity">
    <reaction evidence="4">
        <text>apo-[citrate lyase ACP] + 2'-(5''-triphospho-alpha-D-ribosyl)-3'-dephospho-CoA = holo-[citrate lyase ACP] + diphosphate</text>
        <dbReference type="Rhea" id="RHEA:16333"/>
        <dbReference type="Rhea" id="RHEA-COMP:10157"/>
        <dbReference type="Rhea" id="RHEA-COMP:10158"/>
        <dbReference type="ChEBI" id="CHEBI:29999"/>
        <dbReference type="ChEBI" id="CHEBI:33019"/>
        <dbReference type="ChEBI" id="CHEBI:61378"/>
        <dbReference type="ChEBI" id="CHEBI:82683"/>
        <dbReference type="EC" id="2.7.7.61"/>
    </reaction>
</comment>
<dbReference type="RefSeq" id="WP_101647978.1">
    <property type="nucleotide sequence ID" value="NZ_PGVE01000042.1"/>
</dbReference>
<evidence type="ECO:0000313" key="5">
    <source>
        <dbReference type="EMBL" id="PLS04800.1"/>
    </source>
</evidence>
<evidence type="ECO:0000256" key="1">
    <source>
        <dbReference type="ARBA" id="ARBA00012524"/>
    </source>
</evidence>
<protein>
    <recommendedName>
        <fullName evidence="1">citrate lyase holo-[acyl-carrier protein] synthase</fullName>
        <ecNumber evidence="1">2.7.7.61</ecNumber>
    </recommendedName>
</protein>
<dbReference type="OrthoDB" id="3196716at2"/>
<organism evidence="5 6">
    <name type="scientific">Neobacillus cucumis</name>
    <dbReference type="NCBI Taxonomy" id="1740721"/>
    <lineage>
        <taxon>Bacteria</taxon>
        <taxon>Bacillati</taxon>
        <taxon>Bacillota</taxon>
        <taxon>Bacilli</taxon>
        <taxon>Bacillales</taxon>
        <taxon>Bacillaceae</taxon>
        <taxon>Neobacillus</taxon>
    </lineage>
</organism>
<keyword evidence="6" id="KW-1185">Reference proteome</keyword>
<reference evidence="5 6" key="1">
    <citation type="submission" date="2017-11" db="EMBL/GenBank/DDBJ databases">
        <title>Comparitive Functional Genomics of Dry Heat Resistant strains isolated from the Viking Spacecraft.</title>
        <authorList>
            <person name="Seuylemezian A."/>
            <person name="Cooper K."/>
            <person name="Vaishampayan P."/>
        </authorList>
    </citation>
    <scope>NUCLEOTIDE SEQUENCE [LARGE SCALE GENOMIC DNA]</scope>
    <source>
        <strain evidence="5 6">V32-6</strain>
    </source>
</reference>
<dbReference type="Pfam" id="PF03802">
    <property type="entry name" value="CitX"/>
    <property type="match status" value="1"/>
</dbReference>
<dbReference type="Proteomes" id="UP000234950">
    <property type="component" value="Unassembled WGS sequence"/>
</dbReference>
<gene>
    <name evidence="5" type="primary">citX</name>
    <name evidence="5" type="ORF">CVD27_11145</name>
</gene>
<keyword evidence="2" id="KW-0808">Transferase</keyword>
<dbReference type="EC" id="2.7.7.61" evidence="1"/>
<sequence>MTATQLITLEQLLEAREFRASHQKELIEKYRLPLVSFTVNMPGESKKTPDSSIIFREGCNALVKKLKETDCGLEYYDSKNPDTGFEAFFVVKTDERSLKALMLKIENEHPLGRLFDLDVIGVDGRPISRETLGNSKRKCLLCEQAAHICARNRGHTVETLIEKIHSMVDSYIKIIS</sequence>
<accession>A0A2N5HH13</accession>
<dbReference type="AlphaFoldDB" id="A0A2N5HH13"/>